<evidence type="ECO:0000256" key="6">
    <source>
        <dbReference type="ARBA" id="ARBA00022824"/>
    </source>
</evidence>
<keyword evidence="10 14" id="KW-0472">Membrane</keyword>
<dbReference type="AlphaFoldDB" id="A0A2T7PY88"/>
<dbReference type="InterPro" id="IPR036396">
    <property type="entry name" value="Cyt_P450_sf"/>
</dbReference>
<evidence type="ECO:0000256" key="2">
    <source>
        <dbReference type="ARBA" id="ARBA00004586"/>
    </source>
</evidence>
<dbReference type="InterPro" id="IPR002401">
    <property type="entry name" value="Cyt_P450_E_grp-I"/>
</dbReference>
<sequence>MEHYIQRCCIQLTNNIEETIRRGEKIDVKRVYGGYAMDVIAGTAFGVEVNSQKDLDHPFVRDAGTFLTDILYIGSYLLLLSKAVPVLVPFINFLVKHFFQPRGYKSFIRNVQRIKEERQLEENRNKKPDFLQLMMSCEENQSPNKDRMNVLSSVEVIAQASVFFFAGYESTASTLQFMAYLLALHPEVQEKIVREIKEQLGDEIPDHDGILKLKYLDSVIHETLRMYPSFYFTDRIASEEVTIKGVTIPKGAGVIIPIANVMRDPEYFPDPDNFIPERFYEGSVDPISFLAFGYGPRLCLGMRLSLLEVKMAMVHVLRRVKFLKTDDLQESLKMKPGYVLTIPDRVIAIKAVMRDVAATDLKVRKCREGTHCGRDCALKVLRMEHYIQRCCVQLTKNIEEIVRRGEKIDVKRVYGGYTMDVIAGTTFGIEVNSQKDLDHPFVRDAAGFLSDLGTQDKYLVVLAILSKVEVVAQALIFLSAGYETTASTLQYMAYCLALHPEVQEKMLREIKEQLGDEIPTYEGVSKLKYLDSVIHETQRMYNPVNSVNRVASEEVTIKGITIPKGAGVLIPITSVMMDQEYFPDPDKFIPERFYEGSINPISFLAFGFGPRLCIGMRLAQLEMKMAMVHVLRRVKFVKTDDLQDVFKIKPGSVFNIPDRVIAIKAVMRDVVATG</sequence>
<dbReference type="SUPFAM" id="SSF48264">
    <property type="entry name" value="Cytochrome P450"/>
    <property type="match status" value="2"/>
</dbReference>
<keyword evidence="9 13" id="KW-0503">Monooxygenase</keyword>
<dbReference type="EMBL" id="PZQS01000001">
    <property type="protein sequence ID" value="PVD38384.1"/>
    <property type="molecule type" value="Genomic_DNA"/>
</dbReference>
<dbReference type="Proteomes" id="UP000245119">
    <property type="component" value="Linkage Group LG1"/>
</dbReference>
<dbReference type="PRINTS" id="PR00463">
    <property type="entry name" value="EP450I"/>
</dbReference>
<dbReference type="FunFam" id="1.10.630.10:FF:000003">
    <property type="entry name" value="cytochrome P450 3A12-like isoform X2"/>
    <property type="match status" value="1"/>
</dbReference>
<keyword evidence="14" id="KW-1133">Transmembrane helix</keyword>
<evidence type="ECO:0008006" key="17">
    <source>
        <dbReference type="Google" id="ProtNLM"/>
    </source>
</evidence>
<evidence type="ECO:0000256" key="11">
    <source>
        <dbReference type="ARBA" id="ARBA00043906"/>
    </source>
</evidence>
<dbReference type="InterPro" id="IPR001128">
    <property type="entry name" value="Cyt_P450"/>
</dbReference>
<evidence type="ECO:0000256" key="4">
    <source>
        <dbReference type="ARBA" id="ARBA00022617"/>
    </source>
</evidence>
<evidence type="ECO:0000256" key="3">
    <source>
        <dbReference type="ARBA" id="ARBA00010617"/>
    </source>
</evidence>
<evidence type="ECO:0000313" key="16">
    <source>
        <dbReference type="Proteomes" id="UP000245119"/>
    </source>
</evidence>
<dbReference type="PANTHER" id="PTHR24302">
    <property type="entry name" value="CYTOCHROME P450 FAMILY 3"/>
    <property type="match status" value="1"/>
</dbReference>
<evidence type="ECO:0000313" key="15">
    <source>
        <dbReference type="EMBL" id="PVD38384.1"/>
    </source>
</evidence>
<keyword evidence="14" id="KW-0812">Transmembrane</keyword>
<gene>
    <name evidence="15" type="ORF">C0Q70_00998</name>
</gene>
<evidence type="ECO:0000256" key="10">
    <source>
        <dbReference type="ARBA" id="ARBA00023136"/>
    </source>
</evidence>
<keyword evidence="5 12" id="KW-0479">Metal-binding</keyword>
<reference evidence="15 16" key="1">
    <citation type="submission" date="2018-04" db="EMBL/GenBank/DDBJ databases">
        <title>The genome of golden apple snail Pomacea canaliculata provides insight into stress tolerance and invasive adaptation.</title>
        <authorList>
            <person name="Liu C."/>
            <person name="Liu B."/>
            <person name="Ren Y."/>
            <person name="Zhang Y."/>
            <person name="Wang H."/>
            <person name="Li S."/>
            <person name="Jiang F."/>
            <person name="Yin L."/>
            <person name="Zhang G."/>
            <person name="Qian W."/>
            <person name="Fan W."/>
        </authorList>
    </citation>
    <scope>NUCLEOTIDE SEQUENCE [LARGE SCALE GENOMIC DNA]</scope>
    <source>
        <strain evidence="15">SZHN2017</strain>
        <tissue evidence="15">Muscle</tissue>
    </source>
</reference>
<comment type="subcellular location">
    <subcellularLocation>
        <location evidence="2">Endoplasmic reticulum membrane</location>
    </subcellularLocation>
</comment>
<comment type="function">
    <text evidence="11">Cytochromes P450 are a group of heme-thiolate monooxygenases. They oxidize a variety of structurally unrelated compounds, including steroids, fatty acids, and xenobiotics.</text>
</comment>
<dbReference type="PROSITE" id="PS00086">
    <property type="entry name" value="CYTOCHROME_P450"/>
    <property type="match status" value="2"/>
</dbReference>
<dbReference type="Pfam" id="PF00067">
    <property type="entry name" value="p450"/>
    <property type="match status" value="2"/>
</dbReference>
<keyword evidence="16" id="KW-1185">Reference proteome</keyword>
<organism evidence="15 16">
    <name type="scientific">Pomacea canaliculata</name>
    <name type="common">Golden apple snail</name>
    <dbReference type="NCBI Taxonomy" id="400727"/>
    <lineage>
        <taxon>Eukaryota</taxon>
        <taxon>Metazoa</taxon>
        <taxon>Spiralia</taxon>
        <taxon>Lophotrochozoa</taxon>
        <taxon>Mollusca</taxon>
        <taxon>Gastropoda</taxon>
        <taxon>Caenogastropoda</taxon>
        <taxon>Architaenioglossa</taxon>
        <taxon>Ampullarioidea</taxon>
        <taxon>Ampullariidae</taxon>
        <taxon>Pomacea</taxon>
    </lineage>
</organism>
<keyword evidence="8 12" id="KW-0408">Iron</keyword>
<feature type="binding site" description="axial binding residue" evidence="12">
    <location>
        <position position="299"/>
    </location>
    <ligand>
        <name>heme</name>
        <dbReference type="ChEBI" id="CHEBI:30413"/>
    </ligand>
    <ligandPart>
        <name>Fe</name>
        <dbReference type="ChEBI" id="CHEBI:18248"/>
    </ligandPart>
</feature>
<evidence type="ECO:0000256" key="5">
    <source>
        <dbReference type="ARBA" id="ARBA00022723"/>
    </source>
</evidence>
<comment type="cofactor">
    <cofactor evidence="1 12">
        <name>heme</name>
        <dbReference type="ChEBI" id="CHEBI:30413"/>
    </cofactor>
</comment>
<dbReference type="InterPro" id="IPR017972">
    <property type="entry name" value="Cyt_P450_CS"/>
</dbReference>
<proteinExistence type="inferred from homology"/>
<dbReference type="PRINTS" id="PR00385">
    <property type="entry name" value="P450"/>
</dbReference>
<protein>
    <recommendedName>
        <fullName evidence="17">Cytochrome P450</fullName>
    </recommendedName>
</protein>
<dbReference type="GO" id="GO:0020037">
    <property type="term" value="F:heme binding"/>
    <property type="evidence" value="ECO:0007669"/>
    <property type="project" value="InterPro"/>
</dbReference>
<evidence type="ECO:0000256" key="9">
    <source>
        <dbReference type="ARBA" id="ARBA00023033"/>
    </source>
</evidence>
<dbReference type="InterPro" id="IPR050705">
    <property type="entry name" value="Cytochrome_P450_3A"/>
</dbReference>
<accession>A0A2T7PY88</accession>
<dbReference type="Gene3D" id="1.10.630.10">
    <property type="entry name" value="Cytochrome P450"/>
    <property type="match status" value="3"/>
</dbReference>
<dbReference type="PANTHER" id="PTHR24302:SF15">
    <property type="entry name" value="FATTY-ACID PEROXYGENASE"/>
    <property type="match status" value="1"/>
</dbReference>
<keyword evidence="6" id="KW-0256">Endoplasmic reticulum</keyword>
<dbReference type="GO" id="GO:0005789">
    <property type="term" value="C:endoplasmic reticulum membrane"/>
    <property type="evidence" value="ECO:0007669"/>
    <property type="project" value="UniProtKB-SubCell"/>
</dbReference>
<keyword evidence="7 13" id="KW-0560">Oxidoreductase</keyword>
<keyword evidence="4 12" id="KW-0349">Heme</keyword>
<dbReference type="GO" id="GO:0008395">
    <property type="term" value="F:steroid hydroxylase activity"/>
    <property type="evidence" value="ECO:0007669"/>
    <property type="project" value="TreeGrafter"/>
</dbReference>
<dbReference type="OrthoDB" id="1470350at2759"/>
<evidence type="ECO:0000256" key="8">
    <source>
        <dbReference type="ARBA" id="ARBA00023004"/>
    </source>
</evidence>
<dbReference type="STRING" id="400727.A0A2T7PY88"/>
<comment type="similarity">
    <text evidence="3 13">Belongs to the cytochrome P450 family.</text>
</comment>
<feature type="transmembrane region" description="Helical" evidence="14">
    <location>
        <begin position="70"/>
        <end position="95"/>
    </location>
</feature>
<evidence type="ECO:0000256" key="7">
    <source>
        <dbReference type="ARBA" id="ARBA00023002"/>
    </source>
</evidence>
<dbReference type="GO" id="GO:0016705">
    <property type="term" value="F:oxidoreductase activity, acting on paired donors, with incorporation or reduction of molecular oxygen"/>
    <property type="evidence" value="ECO:0007669"/>
    <property type="project" value="InterPro"/>
</dbReference>
<evidence type="ECO:0000256" key="14">
    <source>
        <dbReference type="SAM" id="Phobius"/>
    </source>
</evidence>
<name>A0A2T7PY88_POMCA</name>
<evidence type="ECO:0000256" key="13">
    <source>
        <dbReference type="RuleBase" id="RU000461"/>
    </source>
</evidence>
<dbReference type="GO" id="GO:0005506">
    <property type="term" value="F:iron ion binding"/>
    <property type="evidence" value="ECO:0007669"/>
    <property type="project" value="InterPro"/>
</dbReference>
<comment type="caution">
    <text evidence="15">The sequence shown here is derived from an EMBL/GenBank/DDBJ whole genome shotgun (WGS) entry which is preliminary data.</text>
</comment>
<evidence type="ECO:0000256" key="1">
    <source>
        <dbReference type="ARBA" id="ARBA00001971"/>
    </source>
</evidence>
<evidence type="ECO:0000256" key="12">
    <source>
        <dbReference type="PIRSR" id="PIRSR602401-1"/>
    </source>
</evidence>